<dbReference type="EMBL" id="JALQCW010000090">
    <property type="protein sequence ID" value="MCK9801673.1"/>
    <property type="molecule type" value="Genomic_DNA"/>
</dbReference>
<dbReference type="InterPro" id="IPR029044">
    <property type="entry name" value="Nucleotide-diphossugar_trans"/>
</dbReference>
<dbReference type="Pfam" id="PF00535">
    <property type="entry name" value="Glycos_transf_2"/>
    <property type="match status" value="1"/>
</dbReference>
<keyword evidence="3" id="KW-0328">Glycosyltransferase</keyword>
<reference evidence="3 4" key="2">
    <citation type="journal article" date="2023" name="Plant Pathol.">
        <title>Dismantling and reorganizing Pseudomonas marginalis sensu#lato.</title>
        <authorList>
            <person name="Sawada H."/>
            <person name="Fujikawa T."/>
            <person name="Satou M."/>
        </authorList>
    </citation>
    <scope>NUCLEOTIDE SEQUENCE [LARGE SCALE GENOMIC DNA]</scope>
    <source>
        <strain evidence="3 4">MAFF 302030</strain>
    </source>
</reference>
<dbReference type="AlphaFoldDB" id="A0A9X1Z0H4"/>
<dbReference type="InterPro" id="IPR001173">
    <property type="entry name" value="Glyco_trans_2-like"/>
</dbReference>
<comment type="caution">
    <text evidence="3">The sequence shown here is derived from an EMBL/GenBank/DDBJ whole genome shotgun (WGS) entry which is preliminary data.</text>
</comment>
<proteinExistence type="predicted"/>
<gene>
    <name evidence="3" type="ORF">M1B34_29405</name>
</gene>
<dbReference type="InterPro" id="IPR050834">
    <property type="entry name" value="Glycosyltransf_2"/>
</dbReference>
<dbReference type="Proteomes" id="UP001155059">
    <property type="component" value="Unassembled WGS sequence"/>
</dbReference>
<dbReference type="EC" id="2.4.-.-" evidence="3"/>
<protein>
    <submittedName>
        <fullName evidence="3">Glycosyltransferase</fullName>
        <ecNumber evidence="3">2.4.-.-</ecNumber>
    </submittedName>
</protein>
<organism evidence="3 4">
    <name type="scientific">Pseudomonas morbosilactucae</name>
    <dbReference type="NCBI Taxonomy" id="2938197"/>
    <lineage>
        <taxon>Bacteria</taxon>
        <taxon>Pseudomonadati</taxon>
        <taxon>Pseudomonadota</taxon>
        <taxon>Gammaproteobacteria</taxon>
        <taxon>Pseudomonadales</taxon>
        <taxon>Pseudomonadaceae</taxon>
        <taxon>Pseudomonas</taxon>
    </lineage>
</organism>
<reference evidence="3 4" key="1">
    <citation type="journal article" date="2022" name="Int. J. Syst. Evol. Microbiol.">
        <title>Pseudomonas aegrilactucae sp. nov. and Pseudomonas morbosilactucae sp. nov., pathogens causing bacterial rot of lettuce in Japan.</title>
        <authorList>
            <person name="Sawada H."/>
            <person name="Fujikawa T."/>
            <person name="Satou M."/>
        </authorList>
    </citation>
    <scope>NUCLEOTIDE SEQUENCE [LARGE SCALE GENOMIC DNA]</scope>
    <source>
        <strain evidence="3 4">MAFF 302030</strain>
    </source>
</reference>
<dbReference type="SUPFAM" id="SSF53448">
    <property type="entry name" value="Nucleotide-diphospho-sugar transferases"/>
    <property type="match status" value="1"/>
</dbReference>
<dbReference type="Gene3D" id="3.90.550.10">
    <property type="entry name" value="Spore Coat Polysaccharide Biosynthesis Protein SpsA, Chain A"/>
    <property type="match status" value="1"/>
</dbReference>
<name>A0A9X1Z0H4_9PSED</name>
<dbReference type="RefSeq" id="WP_268266977.1">
    <property type="nucleotide sequence ID" value="NZ_JALQCW010000090.1"/>
</dbReference>
<evidence type="ECO:0000313" key="3">
    <source>
        <dbReference type="EMBL" id="MCK9801673.1"/>
    </source>
</evidence>
<sequence length="246" mass="27396">MVASDCEGIRISVVTATFNVVKELPGLIESLRSQVYKNFEWVVADGGSTDGTLELLSSIENLDIRISSEEDFGIYDALNRGIRKTSGQYYLVLGADDRIYPNALSEYAKNAYGVDFVTAAVRFGERLSFPLKVRGWQYGYHTYVSAHSVGLLISKNLHEQYGYYSRKFPIVADQYFVLSAIKGGANIVETDVEVGVHGVDGVSGTDRVGVITELYRVQVLIGESLFLQTILCSVRLLKYALFDRFR</sequence>
<dbReference type="GO" id="GO:0016757">
    <property type="term" value="F:glycosyltransferase activity"/>
    <property type="evidence" value="ECO:0007669"/>
    <property type="project" value="UniProtKB-KW"/>
</dbReference>
<keyword evidence="1" id="KW-0997">Cell inner membrane</keyword>
<feature type="domain" description="Glycosyltransferase 2-like" evidence="2">
    <location>
        <begin position="12"/>
        <end position="113"/>
    </location>
</feature>
<evidence type="ECO:0000256" key="1">
    <source>
        <dbReference type="ARBA" id="ARBA00022519"/>
    </source>
</evidence>
<accession>A0A9X1Z0H4</accession>
<keyword evidence="3" id="KW-0808">Transferase</keyword>
<evidence type="ECO:0000259" key="2">
    <source>
        <dbReference type="Pfam" id="PF00535"/>
    </source>
</evidence>
<evidence type="ECO:0000313" key="4">
    <source>
        <dbReference type="Proteomes" id="UP001155059"/>
    </source>
</evidence>
<keyword evidence="1" id="KW-0472">Membrane</keyword>
<dbReference type="PANTHER" id="PTHR43685:SF2">
    <property type="entry name" value="GLYCOSYLTRANSFERASE 2-LIKE DOMAIN-CONTAINING PROTEIN"/>
    <property type="match status" value="1"/>
</dbReference>
<keyword evidence="1" id="KW-1003">Cell membrane</keyword>
<dbReference type="PANTHER" id="PTHR43685">
    <property type="entry name" value="GLYCOSYLTRANSFERASE"/>
    <property type="match status" value="1"/>
</dbReference>